<organism evidence="13 14">
    <name type="scientific">Acyrthosiphon pisum</name>
    <name type="common">Pea aphid</name>
    <dbReference type="NCBI Taxonomy" id="7029"/>
    <lineage>
        <taxon>Eukaryota</taxon>
        <taxon>Metazoa</taxon>
        <taxon>Ecdysozoa</taxon>
        <taxon>Arthropoda</taxon>
        <taxon>Hexapoda</taxon>
        <taxon>Insecta</taxon>
        <taxon>Pterygota</taxon>
        <taxon>Neoptera</taxon>
        <taxon>Paraneoptera</taxon>
        <taxon>Hemiptera</taxon>
        <taxon>Sternorrhyncha</taxon>
        <taxon>Aphidomorpha</taxon>
        <taxon>Aphidoidea</taxon>
        <taxon>Aphididae</taxon>
        <taxon>Macrosiphini</taxon>
        <taxon>Acyrthosiphon</taxon>
    </lineage>
</organism>
<feature type="compositionally biased region" description="Gly residues" evidence="9">
    <location>
        <begin position="426"/>
        <end position="436"/>
    </location>
</feature>
<dbReference type="Gene3D" id="3.30.40.10">
    <property type="entry name" value="Zinc/RING finger domain, C3HC4 (zinc finger)"/>
    <property type="match status" value="1"/>
</dbReference>
<dbReference type="GO" id="GO:0016020">
    <property type="term" value="C:membrane"/>
    <property type="evidence" value="ECO:0007669"/>
    <property type="project" value="UniProtKB-SubCell"/>
</dbReference>
<reference evidence="13" key="2">
    <citation type="submission" date="2022-06" db="UniProtKB">
        <authorList>
            <consortium name="EnsemblMetazoa"/>
        </authorList>
    </citation>
    <scope>IDENTIFICATION</scope>
</reference>
<accession>A0A8R2JNP6</accession>
<keyword evidence="7 10" id="KW-0472">Membrane</keyword>
<keyword evidence="4 8" id="KW-0863">Zinc-finger</keyword>
<proteinExistence type="predicted"/>
<keyword evidence="5" id="KW-0862">Zinc</keyword>
<evidence type="ECO:0000256" key="1">
    <source>
        <dbReference type="ARBA" id="ARBA00004167"/>
    </source>
</evidence>
<dbReference type="EnsemblMetazoa" id="XM_029487373.1">
    <property type="protein sequence ID" value="XP_029343233.1"/>
    <property type="gene ID" value="LOC100168359"/>
</dbReference>
<dbReference type="InterPro" id="IPR013083">
    <property type="entry name" value="Znf_RING/FYVE/PHD"/>
</dbReference>
<dbReference type="PROSITE" id="PS50089">
    <property type="entry name" value="ZF_RING_2"/>
    <property type="match status" value="1"/>
</dbReference>
<dbReference type="OrthoDB" id="5357315at2759"/>
<evidence type="ECO:0000313" key="14">
    <source>
        <dbReference type="Proteomes" id="UP000007819"/>
    </source>
</evidence>
<feature type="domain" description="RING-type" evidence="12">
    <location>
        <begin position="268"/>
        <end position="309"/>
    </location>
</feature>
<evidence type="ECO:0000256" key="5">
    <source>
        <dbReference type="ARBA" id="ARBA00022833"/>
    </source>
</evidence>
<reference evidence="14" key="1">
    <citation type="submission" date="2010-06" db="EMBL/GenBank/DDBJ databases">
        <authorList>
            <person name="Jiang H."/>
            <person name="Abraham K."/>
            <person name="Ali S."/>
            <person name="Alsbrooks S.L."/>
            <person name="Anim B.N."/>
            <person name="Anosike U.S."/>
            <person name="Attaway T."/>
            <person name="Bandaranaike D.P."/>
            <person name="Battles P.K."/>
            <person name="Bell S.N."/>
            <person name="Bell A.V."/>
            <person name="Beltran B."/>
            <person name="Bickham C."/>
            <person name="Bustamante Y."/>
            <person name="Caleb T."/>
            <person name="Canada A."/>
            <person name="Cardenas V."/>
            <person name="Carter K."/>
            <person name="Chacko J."/>
            <person name="Chandrabose M.N."/>
            <person name="Chavez D."/>
            <person name="Chavez A."/>
            <person name="Chen L."/>
            <person name="Chu H.-S."/>
            <person name="Claassen K.J."/>
            <person name="Cockrell R."/>
            <person name="Collins M."/>
            <person name="Cooper J.A."/>
            <person name="Cree A."/>
            <person name="Curry S.M."/>
            <person name="Da Y."/>
            <person name="Dao M.D."/>
            <person name="Das B."/>
            <person name="Davila M.-L."/>
            <person name="Davy-Carroll L."/>
            <person name="Denson S."/>
            <person name="Dinh H."/>
            <person name="Ebong V.E."/>
            <person name="Edwards J.R."/>
            <person name="Egan A."/>
            <person name="El-Daye J."/>
            <person name="Escobedo L."/>
            <person name="Fernandez S."/>
            <person name="Fernando P.R."/>
            <person name="Flagg N."/>
            <person name="Forbes L.D."/>
            <person name="Fowler R.G."/>
            <person name="Fu Q."/>
            <person name="Gabisi R.A."/>
            <person name="Ganer J."/>
            <person name="Garbino Pronczuk A."/>
            <person name="Garcia R.M."/>
            <person name="Garner T."/>
            <person name="Garrett T.E."/>
            <person name="Gonzalez D.A."/>
            <person name="Hamid H."/>
            <person name="Hawkins E.S."/>
            <person name="Hirani K."/>
            <person name="Hogues M.E."/>
            <person name="Hollins B."/>
            <person name="Hsiao C.-H."/>
            <person name="Jabil R."/>
            <person name="James M.L."/>
            <person name="Jhangiani S.N."/>
            <person name="Johnson B."/>
            <person name="Johnson Q."/>
            <person name="Joshi V."/>
            <person name="Kalu J.B."/>
            <person name="Kam C."/>
            <person name="Kashfia A."/>
            <person name="Keebler J."/>
            <person name="Kisamo H."/>
            <person name="Kovar C.L."/>
            <person name="Lago L.A."/>
            <person name="Lai C.-Y."/>
            <person name="Laidlaw J."/>
            <person name="Lara F."/>
            <person name="Le T.-K."/>
            <person name="Lee S.L."/>
            <person name="Legall F.H."/>
            <person name="Lemon S.J."/>
            <person name="Lewis L.R."/>
            <person name="Li B."/>
            <person name="Liu Y."/>
            <person name="Liu Y.-S."/>
            <person name="Lopez J."/>
            <person name="Lozado R.J."/>
            <person name="Lu J."/>
            <person name="Madu R.C."/>
            <person name="Maheshwari M."/>
            <person name="Maheshwari R."/>
            <person name="Malloy K."/>
            <person name="Martinez E."/>
            <person name="Mathew T."/>
            <person name="Mercado I.C."/>
            <person name="Mercado C."/>
            <person name="Meyer B."/>
            <person name="Montgomery K."/>
            <person name="Morgan M.B."/>
            <person name="Munidasa M."/>
            <person name="Nazareth L.V."/>
            <person name="Nelson J."/>
            <person name="Ng B.M."/>
            <person name="Nguyen N.B."/>
            <person name="Nguyen P.Q."/>
            <person name="Nguyen T."/>
            <person name="Obregon M."/>
            <person name="Okwuonu G.O."/>
            <person name="Onwere C.G."/>
            <person name="Orozco G."/>
            <person name="Parra A."/>
            <person name="Patel S."/>
            <person name="Patil S."/>
            <person name="Perez A."/>
            <person name="Perez Y."/>
            <person name="Pham C."/>
            <person name="Primus E.L."/>
            <person name="Pu L.-L."/>
            <person name="Puazo M."/>
            <person name="Qin X."/>
            <person name="Quiroz J.B."/>
            <person name="Reese J."/>
            <person name="Richards S."/>
            <person name="Rives C.M."/>
            <person name="Robberts R."/>
            <person name="Ruiz S.J."/>
            <person name="Ruiz M.J."/>
            <person name="Santibanez J."/>
            <person name="Schneider B.W."/>
            <person name="Sisson I."/>
            <person name="Smith M."/>
            <person name="Sodergren E."/>
            <person name="Song X.-Z."/>
            <person name="Song B.B."/>
            <person name="Summersgill H."/>
            <person name="Thelus R."/>
            <person name="Thornton R.D."/>
            <person name="Trejos Z.Y."/>
            <person name="Usmani K."/>
            <person name="Vattathil S."/>
            <person name="Villasana D."/>
            <person name="Walker D.L."/>
            <person name="Wang S."/>
            <person name="Wang K."/>
            <person name="White C.S."/>
            <person name="Williams A.C."/>
            <person name="Williamson J."/>
            <person name="Wilson K."/>
            <person name="Woghiren I.O."/>
            <person name="Woodworth J.R."/>
            <person name="Worley K.C."/>
            <person name="Wright R.A."/>
            <person name="Wu W."/>
            <person name="Young L."/>
            <person name="Zhang L."/>
            <person name="Zhang J."/>
            <person name="Zhu Y."/>
            <person name="Muzny D.M."/>
            <person name="Weinstock G."/>
            <person name="Gibbs R.A."/>
        </authorList>
    </citation>
    <scope>NUCLEOTIDE SEQUENCE [LARGE SCALE GENOMIC DNA]</scope>
    <source>
        <strain evidence="14">LSR1</strain>
    </source>
</reference>
<evidence type="ECO:0000256" key="11">
    <source>
        <dbReference type="SAM" id="SignalP"/>
    </source>
</evidence>
<dbReference type="AlphaFoldDB" id="A0A8R2JNP6"/>
<evidence type="ECO:0000313" key="13">
    <source>
        <dbReference type="EnsemblMetazoa" id="XP_029343233.1"/>
    </source>
</evidence>
<evidence type="ECO:0000256" key="8">
    <source>
        <dbReference type="PROSITE-ProRule" id="PRU00175"/>
    </source>
</evidence>
<keyword evidence="11" id="KW-0732">Signal</keyword>
<name>A0A8R2JNP6_ACYPI</name>
<evidence type="ECO:0000256" key="7">
    <source>
        <dbReference type="ARBA" id="ARBA00023136"/>
    </source>
</evidence>
<comment type="subcellular location">
    <subcellularLocation>
        <location evidence="1">Membrane</location>
        <topology evidence="1">Single-pass membrane protein</topology>
    </subcellularLocation>
</comment>
<evidence type="ECO:0000256" key="6">
    <source>
        <dbReference type="ARBA" id="ARBA00022989"/>
    </source>
</evidence>
<evidence type="ECO:0000256" key="10">
    <source>
        <dbReference type="SAM" id="Phobius"/>
    </source>
</evidence>
<feature type="chain" id="PRO_5035817568" description="RING-type domain-containing protein" evidence="11">
    <location>
        <begin position="25"/>
        <end position="480"/>
    </location>
</feature>
<dbReference type="Pfam" id="PF02225">
    <property type="entry name" value="PA"/>
    <property type="match status" value="1"/>
</dbReference>
<keyword evidence="14" id="KW-1185">Reference proteome</keyword>
<evidence type="ECO:0000256" key="3">
    <source>
        <dbReference type="ARBA" id="ARBA00022723"/>
    </source>
</evidence>
<keyword evidence="3" id="KW-0479">Metal-binding</keyword>
<sequence>MHAMLAAWTLLGVAASSDPWPAAASTVDETADSYTTAYLNVTSYDLATGVVVQTEKSEIGKFGEYHVGAASGMLLHVIGTDGDRNGCAPPVHGVQEPPDAGPWIALVRRGKCSFQTKVDNARRAGASAVIVYNDREATDLDKMKLMPSDPRNVSAVFTYKWKGEDMARMLDDMTRRVMVKITIASHCTRPYGNINRTSVLFVSISFIVLMVISLAWLVFYYIQRFRYIHAKDQLSRRLCNAAKKALSKIPTKHIKMDDKEIVGDGDCCAVCIEPYRPSEVVRILPCRHEFHKSCVDPWLLEHRTCPMCKMDILKHYGFLFTGSQESFLHVEVEEVTNDFDVYQYARGRSFMDTAQNSRTNQQFEPPYPRKFKSEAEITCECCACVCAQIPDVAAVAVAAAAAVVCESPDSRSSTPDELTPALAQHDGGGAGGGSGDGRSTDAATNCTMVAAGTNRSTSFDSDWWHSRLGPLRQTRSSDGF</sequence>
<feature type="region of interest" description="Disordered" evidence="9">
    <location>
        <begin position="408"/>
        <end position="480"/>
    </location>
</feature>
<dbReference type="GO" id="GO:0008270">
    <property type="term" value="F:zinc ion binding"/>
    <property type="evidence" value="ECO:0007669"/>
    <property type="project" value="UniProtKB-KW"/>
</dbReference>
<dbReference type="SUPFAM" id="SSF57850">
    <property type="entry name" value="RING/U-box"/>
    <property type="match status" value="1"/>
</dbReference>
<dbReference type="InterPro" id="IPR046450">
    <property type="entry name" value="PA_dom_sf"/>
</dbReference>
<dbReference type="FunFam" id="3.30.40.10:FF:000009">
    <property type="entry name" value="E3 ubiquitin-protein ligase RNF130"/>
    <property type="match status" value="1"/>
</dbReference>
<protein>
    <recommendedName>
        <fullName evidence="12">RING-type domain-containing protein</fullName>
    </recommendedName>
</protein>
<dbReference type="Pfam" id="PF13639">
    <property type="entry name" value="zf-RING_2"/>
    <property type="match status" value="1"/>
</dbReference>
<evidence type="ECO:0000256" key="2">
    <source>
        <dbReference type="ARBA" id="ARBA00022692"/>
    </source>
</evidence>
<dbReference type="SMART" id="SM00184">
    <property type="entry name" value="RING"/>
    <property type="match status" value="1"/>
</dbReference>
<dbReference type="SUPFAM" id="SSF52025">
    <property type="entry name" value="PA domain"/>
    <property type="match status" value="1"/>
</dbReference>
<dbReference type="PANTHER" id="PTHR46539:SF23">
    <property type="entry name" value="RING-TYPE DOMAIN-CONTAINING PROTEIN"/>
    <property type="match status" value="1"/>
</dbReference>
<evidence type="ECO:0000256" key="4">
    <source>
        <dbReference type="ARBA" id="ARBA00022771"/>
    </source>
</evidence>
<dbReference type="PANTHER" id="PTHR46539">
    <property type="entry name" value="E3 UBIQUITIN-PROTEIN LIGASE ATL42"/>
    <property type="match status" value="1"/>
</dbReference>
<feature type="signal peptide" evidence="11">
    <location>
        <begin position="1"/>
        <end position="24"/>
    </location>
</feature>
<dbReference type="InterPro" id="IPR003137">
    <property type="entry name" value="PA_domain"/>
</dbReference>
<evidence type="ECO:0000259" key="12">
    <source>
        <dbReference type="PROSITE" id="PS50089"/>
    </source>
</evidence>
<dbReference type="InterPro" id="IPR001841">
    <property type="entry name" value="Znf_RING"/>
</dbReference>
<dbReference type="CDD" id="cd16668">
    <property type="entry name" value="RING-H2_RNF130-like"/>
    <property type="match status" value="1"/>
</dbReference>
<dbReference type="Proteomes" id="UP000007819">
    <property type="component" value="Chromosome A1"/>
</dbReference>
<evidence type="ECO:0000256" key="9">
    <source>
        <dbReference type="SAM" id="MobiDB-lite"/>
    </source>
</evidence>
<dbReference type="Gene3D" id="3.50.30.30">
    <property type="match status" value="1"/>
</dbReference>
<keyword evidence="6 10" id="KW-1133">Transmembrane helix</keyword>
<keyword evidence="2 10" id="KW-0812">Transmembrane</keyword>
<feature type="transmembrane region" description="Helical" evidence="10">
    <location>
        <begin position="199"/>
        <end position="222"/>
    </location>
</feature>